<reference evidence="6 7" key="1">
    <citation type="submission" date="2018-10" db="EMBL/GenBank/DDBJ databases">
        <title>Genome Sequence of Cohnella sp.</title>
        <authorList>
            <person name="Srinivasan S."/>
            <person name="Kim M.K."/>
        </authorList>
    </citation>
    <scope>NUCLEOTIDE SEQUENCE [LARGE SCALE GENOMIC DNA]</scope>
    <source>
        <strain evidence="6 7">18JY8-7</strain>
    </source>
</reference>
<accession>A0A3G3K433</accession>
<evidence type="ECO:0000256" key="1">
    <source>
        <dbReference type="ARBA" id="ARBA00023015"/>
    </source>
</evidence>
<dbReference type="PANTHER" id="PTHR30136">
    <property type="entry name" value="HELIX-TURN-HELIX TRANSCRIPTIONAL REGULATOR, ICLR FAMILY"/>
    <property type="match status" value="1"/>
</dbReference>
<dbReference type="SUPFAM" id="SSF55781">
    <property type="entry name" value="GAF domain-like"/>
    <property type="match status" value="1"/>
</dbReference>
<dbReference type="InterPro" id="IPR005471">
    <property type="entry name" value="Tscrpt_reg_IclR_N"/>
</dbReference>
<dbReference type="GO" id="GO:0003700">
    <property type="term" value="F:DNA-binding transcription factor activity"/>
    <property type="evidence" value="ECO:0007669"/>
    <property type="project" value="TreeGrafter"/>
</dbReference>
<keyword evidence="3" id="KW-0804">Transcription</keyword>
<dbReference type="InterPro" id="IPR036390">
    <property type="entry name" value="WH_DNA-bd_sf"/>
</dbReference>
<feature type="domain" description="IclR-ED" evidence="5">
    <location>
        <begin position="60"/>
        <end position="243"/>
    </location>
</feature>
<dbReference type="InterPro" id="IPR050707">
    <property type="entry name" value="HTH_MetabolicPath_Reg"/>
</dbReference>
<dbReference type="InterPro" id="IPR029016">
    <property type="entry name" value="GAF-like_dom_sf"/>
</dbReference>
<dbReference type="PROSITE" id="PS51078">
    <property type="entry name" value="ICLR_ED"/>
    <property type="match status" value="1"/>
</dbReference>
<dbReference type="InterPro" id="IPR036388">
    <property type="entry name" value="WH-like_DNA-bd_sf"/>
</dbReference>
<dbReference type="Pfam" id="PF09339">
    <property type="entry name" value="HTH_IclR"/>
    <property type="match status" value="1"/>
</dbReference>
<dbReference type="SUPFAM" id="SSF46785">
    <property type="entry name" value="Winged helix' DNA-binding domain"/>
    <property type="match status" value="1"/>
</dbReference>
<evidence type="ECO:0000259" key="4">
    <source>
        <dbReference type="PROSITE" id="PS51077"/>
    </source>
</evidence>
<evidence type="ECO:0000313" key="6">
    <source>
        <dbReference type="EMBL" id="AYQ74911.1"/>
    </source>
</evidence>
<dbReference type="SMART" id="SM00346">
    <property type="entry name" value="HTH_ICLR"/>
    <property type="match status" value="1"/>
</dbReference>
<keyword evidence="1" id="KW-0805">Transcription regulation</keyword>
<dbReference type="GO" id="GO:0003677">
    <property type="term" value="F:DNA binding"/>
    <property type="evidence" value="ECO:0007669"/>
    <property type="project" value="UniProtKB-KW"/>
</dbReference>
<dbReference type="GO" id="GO:0045892">
    <property type="term" value="P:negative regulation of DNA-templated transcription"/>
    <property type="evidence" value="ECO:0007669"/>
    <property type="project" value="TreeGrafter"/>
</dbReference>
<dbReference type="PROSITE" id="PS51077">
    <property type="entry name" value="HTH_ICLR"/>
    <property type="match status" value="1"/>
</dbReference>
<dbReference type="InterPro" id="IPR014757">
    <property type="entry name" value="Tscrpt_reg_IclR_C"/>
</dbReference>
<evidence type="ECO:0000256" key="2">
    <source>
        <dbReference type="ARBA" id="ARBA00023125"/>
    </source>
</evidence>
<dbReference type="KEGG" id="coh:EAV92_21565"/>
<evidence type="ECO:0000256" key="3">
    <source>
        <dbReference type="ARBA" id="ARBA00023163"/>
    </source>
</evidence>
<dbReference type="AlphaFoldDB" id="A0A3G3K433"/>
<sequence>MNTVDRALRLIELIVHKPMMVGEIAEALDVHKSSASRLVQTLEAHKLLKNQNGFISPGYGILQWAYKIQESIDLRDIARPYIQNIAKITKGTIHLAVLDEHEVVYIDKIDSIYPVRMYSSIGKRSPVYCTGVGKAILAYLPDKQVREVLEKLEYKRFTKRTITSDEELLKELEKIRQQNLSIDNAEHEDEVRCIAAPIFNFERKVVAGMSVSITSSRSSLSELLSHKSLLLESAQAISTELGYT</sequence>
<dbReference type="Gene3D" id="3.30.450.40">
    <property type="match status" value="1"/>
</dbReference>
<organism evidence="6 7">
    <name type="scientific">Cohnella candidum</name>
    <dbReference type="NCBI Taxonomy" id="2674991"/>
    <lineage>
        <taxon>Bacteria</taxon>
        <taxon>Bacillati</taxon>
        <taxon>Bacillota</taxon>
        <taxon>Bacilli</taxon>
        <taxon>Bacillales</taxon>
        <taxon>Paenibacillaceae</taxon>
        <taxon>Cohnella</taxon>
    </lineage>
</organism>
<dbReference type="Pfam" id="PF01614">
    <property type="entry name" value="IclR_C"/>
    <property type="match status" value="1"/>
</dbReference>
<feature type="domain" description="HTH iclR-type" evidence="4">
    <location>
        <begin position="1"/>
        <end position="59"/>
    </location>
</feature>
<protein>
    <submittedName>
        <fullName evidence="6">IclR family transcriptional regulator</fullName>
    </submittedName>
</protein>
<evidence type="ECO:0000259" key="5">
    <source>
        <dbReference type="PROSITE" id="PS51078"/>
    </source>
</evidence>
<dbReference type="Gene3D" id="1.10.10.10">
    <property type="entry name" value="Winged helix-like DNA-binding domain superfamily/Winged helix DNA-binding domain"/>
    <property type="match status" value="1"/>
</dbReference>
<gene>
    <name evidence="6" type="ORF">EAV92_21565</name>
</gene>
<dbReference type="PANTHER" id="PTHR30136:SF24">
    <property type="entry name" value="HTH-TYPE TRANSCRIPTIONAL REPRESSOR ALLR"/>
    <property type="match status" value="1"/>
</dbReference>
<keyword evidence="2" id="KW-0238">DNA-binding</keyword>
<proteinExistence type="predicted"/>
<dbReference type="RefSeq" id="WP_123042991.1">
    <property type="nucleotide sequence ID" value="NZ_CP033433.1"/>
</dbReference>
<evidence type="ECO:0000313" key="7">
    <source>
        <dbReference type="Proteomes" id="UP000269097"/>
    </source>
</evidence>
<dbReference type="EMBL" id="CP033433">
    <property type="protein sequence ID" value="AYQ74911.1"/>
    <property type="molecule type" value="Genomic_DNA"/>
</dbReference>
<name>A0A3G3K433_9BACL</name>
<keyword evidence="7" id="KW-1185">Reference proteome</keyword>
<dbReference type="Proteomes" id="UP000269097">
    <property type="component" value="Chromosome"/>
</dbReference>